<sequence length="447" mass="49992">MIQTSLRRLALATVVASACTTVFAQSADYSKLGTTLTPMGAEKAGNAAGTIPAWDGGLSKPPAGFDANKGYLDPFANEKPLFTVTAANMEQYKDKLAPGQMELMKRFPTFKMVVYPSHRTAAYRADIYKYAKEEAGSIKLAEGGNGILNLKKSNVPFPIPTEGVQVIWNHIMRDLGGSIHRISADFPVQTNGSYTLGKREETIAFASYMNDPEPNRIFYYMNKTLAPANAAGEVALVHEPLNQVQEPRLAWQYNPGQRRVIRAPELAYDSPGIGADGLRTNDDFNAFNGAPDRYNWKLIGKKEMFIAYNNYKLTSKDLKYSQILGQSHVNQDLVRYEPHRVWVVEGTLKPGARHIYSKRVFYIDEDSWTILHGDQYDSRGGLWRVREVFGVQLYNAPTFAQAGEVIYDLQARRYLVNALTNEEKPVEFGTKYSVADFSTAALRRVGR</sequence>
<evidence type="ECO:0000313" key="3">
    <source>
        <dbReference type="Proteomes" id="UP001204142"/>
    </source>
</evidence>
<name>A0ABT1WGH3_9BURK</name>
<dbReference type="EMBL" id="JANIGO010000002">
    <property type="protein sequence ID" value="MCQ8896622.1"/>
    <property type="molecule type" value="Genomic_DNA"/>
</dbReference>
<proteinExistence type="predicted"/>
<organism evidence="2 3">
    <name type="scientific">Limnobacter humi</name>
    <dbReference type="NCBI Taxonomy" id="1778671"/>
    <lineage>
        <taxon>Bacteria</taxon>
        <taxon>Pseudomonadati</taxon>
        <taxon>Pseudomonadota</taxon>
        <taxon>Betaproteobacteria</taxon>
        <taxon>Burkholderiales</taxon>
        <taxon>Burkholderiaceae</taxon>
        <taxon>Limnobacter</taxon>
    </lineage>
</organism>
<dbReference type="CDD" id="cd16329">
    <property type="entry name" value="LolA_like"/>
    <property type="match status" value="1"/>
</dbReference>
<evidence type="ECO:0000256" key="1">
    <source>
        <dbReference type="SAM" id="SignalP"/>
    </source>
</evidence>
<keyword evidence="3" id="KW-1185">Reference proteome</keyword>
<dbReference type="RefSeq" id="WP_256764400.1">
    <property type="nucleotide sequence ID" value="NZ_JANIGO010000002.1"/>
</dbReference>
<accession>A0ABT1WGH3</accession>
<dbReference type="InterPro" id="IPR010752">
    <property type="entry name" value="DUF1329"/>
</dbReference>
<feature type="signal peptide" evidence="1">
    <location>
        <begin position="1"/>
        <end position="24"/>
    </location>
</feature>
<evidence type="ECO:0000313" key="2">
    <source>
        <dbReference type="EMBL" id="MCQ8896622.1"/>
    </source>
</evidence>
<dbReference type="Gene3D" id="2.50.20.10">
    <property type="entry name" value="Lipoprotein localisation LolA/LolB/LppX"/>
    <property type="match status" value="1"/>
</dbReference>
<reference evidence="2 3" key="1">
    <citation type="submission" date="2022-07" db="EMBL/GenBank/DDBJ databases">
        <authorList>
            <person name="Xamxidin M."/>
            <person name="Wu M."/>
        </authorList>
    </citation>
    <scope>NUCLEOTIDE SEQUENCE [LARGE SCALE GENOMIC DNA]</scope>
    <source>
        <strain evidence="2 3">NBRC 111650</strain>
    </source>
</reference>
<keyword evidence="1" id="KW-0732">Signal</keyword>
<gene>
    <name evidence="2" type="ORF">NQT62_09275</name>
</gene>
<feature type="chain" id="PRO_5046349541" evidence="1">
    <location>
        <begin position="25"/>
        <end position="447"/>
    </location>
</feature>
<protein>
    <submittedName>
        <fullName evidence="2">DUF1329 domain-containing protein</fullName>
    </submittedName>
</protein>
<dbReference type="Pfam" id="PF07044">
    <property type="entry name" value="DUF1329"/>
    <property type="match status" value="1"/>
</dbReference>
<dbReference type="PROSITE" id="PS51257">
    <property type="entry name" value="PROKAR_LIPOPROTEIN"/>
    <property type="match status" value="1"/>
</dbReference>
<comment type="caution">
    <text evidence="2">The sequence shown here is derived from an EMBL/GenBank/DDBJ whole genome shotgun (WGS) entry which is preliminary data.</text>
</comment>
<dbReference type="Proteomes" id="UP001204142">
    <property type="component" value="Unassembled WGS sequence"/>
</dbReference>